<accession>A0A0H2XQD7</accession>
<evidence type="ECO:0000313" key="2">
    <source>
        <dbReference type="EMBL" id="ABF76190.1"/>
    </source>
</evidence>
<evidence type="ECO:0000256" key="1">
    <source>
        <dbReference type="SAM" id="MobiDB-lite"/>
    </source>
</evidence>
<feature type="compositionally biased region" description="Basic and acidic residues" evidence="1">
    <location>
        <begin position="23"/>
        <end position="42"/>
    </location>
</feature>
<reference evidence="2" key="1">
    <citation type="submission" date="2006-05" db="EMBL/GenBank/DDBJ databases">
        <title>Complete sequence of chromosome 1 of Burkholderia cenocepacia AU 1054.</title>
        <authorList>
            <consortium name="US DOE Joint Genome Institute"/>
            <person name="Copeland A."/>
            <person name="Lucas S."/>
            <person name="Lapidus A."/>
            <person name="Barry K."/>
            <person name="Detter J.C."/>
            <person name="Glavina del Rio T."/>
            <person name="Hammon N."/>
            <person name="Israni S."/>
            <person name="Dalin E."/>
            <person name="Tice H."/>
            <person name="Pitluck S."/>
            <person name="Chain P."/>
            <person name="Malfatti S."/>
            <person name="Shin M."/>
            <person name="Vergez L."/>
            <person name="Schmutz J."/>
            <person name="Larimer F."/>
            <person name="Land M."/>
            <person name="Hauser L."/>
            <person name="Kyrpides N."/>
            <person name="Lykidis A."/>
            <person name="LiPuma J.J."/>
            <person name="Konstantinidis K."/>
            <person name="Tiedje J.M."/>
            <person name="Richardson P."/>
        </authorList>
    </citation>
    <scope>NUCLEOTIDE SEQUENCE [LARGE SCALE GENOMIC DNA]</scope>
    <source>
        <strain evidence="2">AU 1054</strain>
    </source>
</reference>
<dbReference type="EMBL" id="CP000378">
    <property type="protein sequence ID" value="ABF76190.1"/>
    <property type="molecule type" value="Genomic_DNA"/>
</dbReference>
<feature type="region of interest" description="Disordered" evidence="1">
    <location>
        <begin position="1"/>
        <end position="106"/>
    </location>
</feature>
<dbReference type="HOGENOM" id="CLU_2218056_0_0_4"/>
<organism evidence="2">
    <name type="scientific">Burkholderia orbicola (strain AU 1054)</name>
    <dbReference type="NCBI Taxonomy" id="331271"/>
    <lineage>
        <taxon>Bacteria</taxon>
        <taxon>Pseudomonadati</taxon>
        <taxon>Pseudomonadota</taxon>
        <taxon>Betaproteobacteria</taxon>
        <taxon>Burkholderiales</taxon>
        <taxon>Burkholderiaceae</taxon>
        <taxon>Burkholderia</taxon>
        <taxon>Burkholderia cepacia complex</taxon>
        <taxon>Burkholderia orbicola</taxon>
    </lineage>
</organism>
<feature type="compositionally biased region" description="Basic and acidic residues" evidence="1">
    <location>
        <begin position="51"/>
        <end position="60"/>
    </location>
</feature>
<feature type="compositionally biased region" description="Basic and acidic residues" evidence="1">
    <location>
        <begin position="79"/>
        <end position="106"/>
    </location>
</feature>
<gene>
    <name evidence="2" type="ordered locus">Bcen_1284</name>
</gene>
<proteinExistence type="predicted"/>
<name>A0A0H2XQD7_BURO1</name>
<dbReference type="AlphaFoldDB" id="A0A0H2XQD7"/>
<sequence length="106" mass="11610">MLAPTSSARSSKRRARPPASSDRGMHDARRVHYDRPRQDSRTMARSTSLDTDTRGEDRGDSTPGPEGKRRGTGTPPPRSAHDPAEGKPTEPESGTPHRPDEPDDSR</sequence>
<protein>
    <submittedName>
        <fullName evidence="2">Uncharacterized protein</fullName>
    </submittedName>
</protein>